<evidence type="ECO:0000256" key="2">
    <source>
        <dbReference type="SAM" id="SignalP"/>
    </source>
</evidence>
<name>A0AAN8FNK6_TRICO</name>
<comment type="caution">
    <text evidence="3">The sequence shown here is derived from an EMBL/GenBank/DDBJ whole genome shotgun (WGS) entry which is preliminary data.</text>
</comment>
<keyword evidence="2" id="KW-0732">Signal</keyword>
<organism evidence="3 4">
    <name type="scientific">Trichostrongylus colubriformis</name>
    <name type="common">Black scour worm</name>
    <dbReference type="NCBI Taxonomy" id="6319"/>
    <lineage>
        <taxon>Eukaryota</taxon>
        <taxon>Metazoa</taxon>
        <taxon>Ecdysozoa</taxon>
        <taxon>Nematoda</taxon>
        <taxon>Chromadorea</taxon>
        <taxon>Rhabditida</taxon>
        <taxon>Rhabditina</taxon>
        <taxon>Rhabditomorpha</taxon>
        <taxon>Strongyloidea</taxon>
        <taxon>Trichostrongylidae</taxon>
        <taxon>Trichostrongylus</taxon>
    </lineage>
</organism>
<dbReference type="Proteomes" id="UP001331761">
    <property type="component" value="Unassembled WGS sequence"/>
</dbReference>
<feature type="chain" id="PRO_5042837361" evidence="2">
    <location>
        <begin position="23"/>
        <end position="89"/>
    </location>
</feature>
<proteinExistence type="predicted"/>
<feature type="signal peptide" evidence="2">
    <location>
        <begin position="1"/>
        <end position="22"/>
    </location>
</feature>
<evidence type="ECO:0000313" key="4">
    <source>
        <dbReference type="Proteomes" id="UP001331761"/>
    </source>
</evidence>
<protein>
    <submittedName>
        <fullName evidence="3">Uncharacterized protein</fullName>
    </submittedName>
</protein>
<keyword evidence="4" id="KW-1185">Reference proteome</keyword>
<reference evidence="3 4" key="1">
    <citation type="submission" date="2019-10" db="EMBL/GenBank/DDBJ databases">
        <title>Assembly and Annotation for the nematode Trichostrongylus colubriformis.</title>
        <authorList>
            <person name="Martin J."/>
        </authorList>
    </citation>
    <scope>NUCLEOTIDE SEQUENCE [LARGE SCALE GENOMIC DNA]</scope>
    <source>
        <strain evidence="3">G859</strain>
        <tissue evidence="3">Whole worm</tissue>
    </source>
</reference>
<accession>A0AAN8FNK6</accession>
<sequence length="89" mass="9635">MWLFYVLPIALIITLHSGMVSSKPAATVSGSGHNGASGNDQAAPPDNKETKYSIKLNPEYHASPSSAEQRGKSLRHMSLHSTRNDFVRA</sequence>
<dbReference type="EMBL" id="WIXE01003893">
    <property type="protein sequence ID" value="KAK5983541.1"/>
    <property type="molecule type" value="Genomic_DNA"/>
</dbReference>
<feature type="region of interest" description="Disordered" evidence="1">
    <location>
        <begin position="22"/>
        <end position="89"/>
    </location>
</feature>
<evidence type="ECO:0000256" key="1">
    <source>
        <dbReference type="SAM" id="MobiDB-lite"/>
    </source>
</evidence>
<feature type="compositionally biased region" description="Polar residues" evidence="1">
    <location>
        <begin position="28"/>
        <end position="40"/>
    </location>
</feature>
<gene>
    <name evidence="3" type="ORF">GCK32_018861</name>
</gene>
<evidence type="ECO:0000313" key="3">
    <source>
        <dbReference type="EMBL" id="KAK5983541.1"/>
    </source>
</evidence>
<dbReference type="AlphaFoldDB" id="A0AAN8FNK6"/>